<evidence type="ECO:0000259" key="15">
    <source>
        <dbReference type="Pfam" id="PF23861"/>
    </source>
</evidence>
<comment type="subcellular location">
    <subcellularLocation>
        <location evidence="2 12">Endoplasmic reticulum membrane</location>
        <topology evidence="2 12">Multi-pass membrane protein</topology>
    </subcellularLocation>
</comment>
<keyword evidence="9 12" id="KW-1133">Transmembrane helix</keyword>
<evidence type="ECO:0000256" key="1">
    <source>
        <dbReference type="ARBA" id="ARBA00002791"/>
    </source>
</evidence>
<proteinExistence type="inferred from homology"/>
<evidence type="ECO:0000256" key="3">
    <source>
        <dbReference type="ARBA" id="ARBA00004922"/>
    </source>
</evidence>
<evidence type="ECO:0000259" key="13">
    <source>
        <dbReference type="Pfam" id="PF05817"/>
    </source>
</evidence>
<gene>
    <name evidence="17" type="ORF">PHAECO_LOCUS13029</name>
</gene>
<evidence type="ECO:0000256" key="6">
    <source>
        <dbReference type="ARBA" id="ARBA00022692"/>
    </source>
</evidence>
<evidence type="ECO:0000256" key="7">
    <source>
        <dbReference type="ARBA" id="ARBA00022729"/>
    </source>
</evidence>
<organism evidence="17 18">
    <name type="scientific">Phaedon cochleariae</name>
    <name type="common">Mustard beetle</name>
    <dbReference type="NCBI Taxonomy" id="80249"/>
    <lineage>
        <taxon>Eukaryota</taxon>
        <taxon>Metazoa</taxon>
        <taxon>Ecdysozoa</taxon>
        <taxon>Arthropoda</taxon>
        <taxon>Hexapoda</taxon>
        <taxon>Insecta</taxon>
        <taxon>Pterygota</taxon>
        <taxon>Neoptera</taxon>
        <taxon>Endopterygota</taxon>
        <taxon>Coleoptera</taxon>
        <taxon>Polyphaga</taxon>
        <taxon>Cucujiformia</taxon>
        <taxon>Chrysomeloidea</taxon>
        <taxon>Chrysomelidae</taxon>
        <taxon>Chrysomelinae</taxon>
        <taxon>Chrysomelini</taxon>
        <taxon>Phaedon</taxon>
    </lineage>
</organism>
<dbReference type="InterPro" id="IPR056790">
    <property type="entry name" value="Ribophorin_II_C"/>
</dbReference>
<keyword evidence="7 12" id="KW-0732">Signal</keyword>
<dbReference type="Proteomes" id="UP001153737">
    <property type="component" value="Chromosome 9"/>
</dbReference>
<name>A0A9P0DVL4_PHACE</name>
<evidence type="ECO:0000256" key="11">
    <source>
        <dbReference type="ARBA" id="ARBA00046750"/>
    </source>
</evidence>
<evidence type="ECO:0000259" key="16">
    <source>
        <dbReference type="Pfam" id="PF25147"/>
    </source>
</evidence>
<dbReference type="InterPro" id="IPR055374">
    <property type="entry name" value="Ribophorin_II_3rd"/>
</dbReference>
<keyword evidence="10 12" id="KW-0472">Membrane</keyword>
<dbReference type="OrthoDB" id="432292at2759"/>
<evidence type="ECO:0000256" key="8">
    <source>
        <dbReference type="ARBA" id="ARBA00022824"/>
    </source>
</evidence>
<feature type="transmembrane region" description="Helical" evidence="12">
    <location>
        <begin position="552"/>
        <end position="570"/>
    </location>
</feature>
<dbReference type="InterPro" id="IPR055375">
    <property type="entry name" value="Ribophorin_II_2nd"/>
</dbReference>
<evidence type="ECO:0000256" key="2">
    <source>
        <dbReference type="ARBA" id="ARBA00004477"/>
    </source>
</evidence>
<dbReference type="Pfam" id="PF23860">
    <property type="entry name" value="Ribophorin_II_3rd"/>
    <property type="match status" value="1"/>
</dbReference>
<dbReference type="InterPro" id="IPR055373">
    <property type="entry name" value="Ribophorin_II_N"/>
</dbReference>
<dbReference type="PANTHER" id="PTHR12640">
    <property type="entry name" value="RIBOPHORIN II"/>
    <property type="match status" value="1"/>
</dbReference>
<dbReference type="GO" id="GO:0006487">
    <property type="term" value="P:protein N-linked glycosylation"/>
    <property type="evidence" value="ECO:0007669"/>
    <property type="project" value="UniProtKB-UniRule"/>
</dbReference>
<keyword evidence="18" id="KW-1185">Reference proteome</keyword>
<feature type="chain" id="PRO_5040535335" description="Dolichyl-diphosphooligosaccharide--protein glycosyltransferase subunit 2" evidence="12">
    <location>
        <begin position="24"/>
        <end position="612"/>
    </location>
</feature>
<protein>
    <recommendedName>
        <fullName evidence="5 12">Dolichyl-diphosphooligosaccharide--protein glycosyltransferase subunit 2</fullName>
    </recommendedName>
    <alternativeName>
        <fullName evidence="12">Ribophorin-2</fullName>
    </alternativeName>
</protein>
<reference evidence="17" key="1">
    <citation type="submission" date="2022-01" db="EMBL/GenBank/DDBJ databases">
        <authorList>
            <person name="King R."/>
        </authorList>
    </citation>
    <scope>NUCLEOTIDE SEQUENCE</scope>
</reference>
<dbReference type="Pfam" id="PF05817">
    <property type="entry name" value="Ribophorin_II"/>
    <property type="match status" value="1"/>
</dbReference>
<dbReference type="Pfam" id="PF23861">
    <property type="entry name" value="Ribophorin_II_2nd"/>
    <property type="match status" value="1"/>
</dbReference>
<evidence type="ECO:0000256" key="9">
    <source>
        <dbReference type="ARBA" id="ARBA00022989"/>
    </source>
</evidence>
<feature type="transmembrane region" description="Helical" evidence="12">
    <location>
        <begin position="519"/>
        <end position="540"/>
    </location>
</feature>
<evidence type="ECO:0000256" key="12">
    <source>
        <dbReference type="RuleBase" id="RU366029"/>
    </source>
</evidence>
<comment type="pathway">
    <text evidence="3 12">Protein modification; protein glycosylation.</text>
</comment>
<feature type="transmembrane region" description="Helical" evidence="12">
    <location>
        <begin position="576"/>
        <end position="598"/>
    </location>
</feature>
<keyword evidence="6 12" id="KW-0812">Transmembrane</keyword>
<comment type="similarity">
    <text evidence="4 12">Belongs to the SWP1 family.</text>
</comment>
<comment type="function">
    <text evidence="1 12">Subunit of the oligosaccharyl transferase (OST) complex that catalyzes the initial transfer of a defined glycan (Glc(3)Man(9)GlcNAc(2) in eukaryotes) from the lipid carrier dolichol-pyrophosphate to an asparagine residue within an Asn-X-Ser/Thr consensus motif in nascent polypeptide chains, the first step in protein N-glycosylation. N-glycosylation occurs cotranslationally and the complex associates with the Sec61 complex at the channel-forming translocon complex that mediates protein translocation across the endoplasmic reticulum (ER). All subunits are required for a maximal enzyme activity.</text>
</comment>
<evidence type="ECO:0000259" key="14">
    <source>
        <dbReference type="Pfam" id="PF23860"/>
    </source>
</evidence>
<accession>A0A9P0DVL4</accession>
<feature type="signal peptide" evidence="12">
    <location>
        <begin position="1"/>
        <end position="23"/>
    </location>
</feature>
<sequence>MKDFLRFSSLAFLLITLVARSHASIGGYISQSDNKKFLQILGKSLQLEGDDVSSPYYAIRGYKLLNEPLDASQAKNICPHLKKNLNAANWEAKFNAFSSWSLLGCQGILHEPVLLKEIESVISEKSTLSDIRYALEILSLLKQPIPNPKKVSELVQNKLREDDSVQNIGQAFHSAALLGNAGKFIQDRIEDVIVQADEIDGKILQWEGGLTVTSLIITGLSRLPGATPFNPTQAEKLGSYLLTRKTVQTPRGVLALLEAAVALSASNVSPVSIVVVGSAQVPVDKPQLHIQISNILGSALKPVPGPVVAESVTRVEDGSVVLSKQALAGGASPTEFILKLNVEPGFYRVVLNAGSHSTTFNSRVLGPVTVKSLGIGLSDGDGTSALKLTQLSHPNKLSSNLQADSSQLLVVKFTISHRVHQAFLRLYSADKEIVFVAEQDNNKEYKIEVNLAKELSQSGNFEMELILGDAIMTNPIRWVLGGIEVNLGGEAAQTVGVTRGPKPEIKHLFRSAEKRPAQAVSLFFTALTAFPLLILLILWGRIGINFGNFTPIALPFHIGLGGILGLFTLFWLKLNMFVTCAWLIPIGGFTFFTGHRLLSHLARCRKQEKAEK</sequence>
<feature type="domain" description="Ribophorin II second" evidence="15">
    <location>
        <begin position="271"/>
        <end position="364"/>
    </location>
</feature>
<dbReference type="EMBL" id="OU896715">
    <property type="protein sequence ID" value="CAH1183105.1"/>
    <property type="molecule type" value="Genomic_DNA"/>
</dbReference>
<evidence type="ECO:0000256" key="5">
    <source>
        <dbReference type="ARBA" id="ARBA00017612"/>
    </source>
</evidence>
<dbReference type="InterPro" id="IPR008814">
    <property type="entry name" value="Swp1"/>
</dbReference>
<reference evidence="17" key="2">
    <citation type="submission" date="2022-10" db="EMBL/GenBank/DDBJ databases">
        <authorList>
            <consortium name="ENA_rothamsted_submissions"/>
            <consortium name="culmorum"/>
            <person name="King R."/>
        </authorList>
    </citation>
    <scope>NUCLEOTIDE SEQUENCE</scope>
</reference>
<dbReference type="Pfam" id="PF25147">
    <property type="entry name" value="Ribophorin_II_C"/>
    <property type="match status" value="1"/>
</dbReference>
<keyword evidence="8 12" id="KW-0256">Endoplasmic reticulum</keyword>
<evidence type="ECO:0000256" key="10">
    <source>
        <dbReference type="ARBA" id="ARBA00023136"/>
    </source>
</evidence>
<evidence type="ECO:0000313" key="17">
    <source>
        <dbReference type="EMBL" id="CAH1183105.1"/>
    </source>
</evidence>
<dbReference type="AlphaFoldDB" id="A0A9P0DVL4"/>
<comment type="subunit">
    <text evidence="11">Component of the oligosaccharyltransferase (OST) complex. OST exists in two different complex forms which contain common core subunits RPN1, RPN2, OST48, OST4, DAD1 and TMEM258, either STT3A or STT3B as catalytic subunits, and form-specific accessory subunits. STT3A complex assembly occurs through the formation of 3 subcomplexes. Subcomplex 1 contains RPN1 and TMEM258, subcomplex 2 contains the STT3A-specific subunits STT3A, DC2/OSTC, and KCP2 as well as the core subunit OST4, and subcomplex 3 contains RPN2, DAD1, and OST48. The STT3A complex can form stable complexes with the Sec61 complex or with both the Sec61 and TRAP complexes. Interacts with DDI2. Interacts with TMEM35A/NACHO.</text>
</comment>
<dbReference type="PANTHER" id="PTHR12640:SF0">
    <property type="entry name" value="DOLICHYL-DIPHOSPHOOLIGOSACCHARIDE--PROTEIN GLYCOSYLTRANSFERASE SUBUNIT 2"/>
    <property type="match status" value="1"/>
</dbReference>
<dbReference type="GO" id="GO:0008250">
    <property type="term" value="C:oligosaccharyltransferase complex"/>
    <property type="evidence" value="ECO:0007669"/>
    <property type="project" value="UniProtKB-UniRule"/>
</dbReference>
<evidence type="ECO:0000256" key="4">
    <source>
        <dbReference type="ARBA" id="ARBA00009038"/>
    </source>
</evidence>
<feature type="domain" description="Ribophorin II third" evidence="14">
    <location>
        <begin position="372"/>
        <end position="484"/>
    </location>
</feature>
<feature type="domain" description="Ribophorin II C-terminal" evidence="16">
    <location>
        <begin position="509"/>
        <end position="605"/>
    </location>
</feature>
<feature type="domain" description="Ribophorin II N-terminal" evidence="13">
    <location>
        <begin position="29"/>
        <end position="264"/>
    </location>
</feature>
<evidence type="ECO:0000313" key="18">
    <source>
        <dbReference type="Proteomes" id="UP001153737"/>
    </source>
</evidence>